<dbReference type="Gene3D" id="3.40.50.2300">
    <property type="match status" value="1"/>
</dbReference>
<dbReference type="CDD" id="cd16345">
    <property type="entry name" value="LMWP_ArsC"/>
    <property type="match status" value="1"/>
</dbReference>
<keyword evidence="1" id="KW-0059">Arsenical resistance</keyword>
<name>A0ABP8NFE8_9BACT</name>
<reference evidence="4" key="1">
    <citation type="journal article" date="2019" name="Int. J. Syst. Evol. Microbiol.">
        <title>The Global Catalogue of Microorganisms (GCM) 10K type strain sequencing project: providing services to taxonomists for standard genome sequencing and annotation.</title>
        <authorList>
            <consortium name="The Broad Institute Genomics Platform"/>
            <consortium name="The Broad Institute Genome Sequencing Center for Infectious Disease"/>
            <person name="Wu L."/>
            <person name="Ma J."/>
        </authorList>
    </citation>
    <scope>NUCLEOTIDE SEQUENCE [LARGE SCALE GENOMIC DNA]</scope>
    <source>
        <strain evidence="4">JCM 17927</strain>
    </source>
</reference>
<dbReference type="SUPFAM" id="SSF52788">
    <property type="entry name" value="Phosphotyrosine protein phosphatases I"/>
    <property type="match status" value="1"/>
</dbReference>
<evidence type="ECO:0000259" key="2">
    <source>
        <dbReference type="SMART" id="SM00226"/>
    </source>
</evidence>
<dbReference type="Proteomes" id="UP001501175">
    <property type="component" value="Unassembled WGS sequence"/>
</dbReference>
<dbReference type="PANTHER" id="PTHR43428:SF1">
    <property type="entry name" value="ARSENATE REDUCTASE"/>
    <property type="match status" value="1"/>
</dbReference>
<dbReference type="Pfam" id="PF01451">
    <property type="entry name" value="LMWPc"/>
    <property type="match status" value="1"/>
</dbReference>
<dbReference type="PANTHER" id="PTHR43428">
    <property type="entry name" value="ARSENATE REDUCTASE"/>
    <property type="match status" value="1"/>
</dbReference>
<keyword evidence="4" id="KW-1185">Reference proteome</keyword>
<organism evidence="3 4">
    <name type="scientific">Nibrella saemangeumensis</name>
    <dbReference type="NCBI Taxonomy" id="1084526"/>
    <lineage>
        <taxon>Bacteria</taxon>
        <taxon>Pseudomonadati</taxon>
        <taxon>Bacteroidota</taxon>
        <taxon>Cytophagia</taxon>
        <taxon>Cytophagales</taxon>
        <taxon>Spirosomataceae</taxon>
        <taxon>Nibrella</taxon>
    </lineage>
</organism>
<dbReference type="RefSeq" id="WP_345247287.1">
    <property type="nucleotide sequence ID" value="NZ_BAABHD010000078.1"/>
</dbReference>
<dbReference type="InterPro" id="IPR023485">
    <property type="entry name" value="Ptyr_pPase"/>
</dbReference>
<evidence type="ECO:0000256" key="1">
    <source>
        <dbReference type="ARBA" id="ARBA00022849"/>
    </source>
</evidence>
<proteinExistence type="predicted"/>
<gene>
    <name evidence="3" type="ORF">GCM10023189_45030</name>
</gene>
<feature type="domain" description="Phosphotyrosine protein phosphatase I" evidence="2">
    <location>
        <begin position="2"/>
        <end position="163"/>
    </location>
</feature>
<dbReference type="SMART" id="SM00226">
    <property type="entry name" value="LMWPc"/>
    <property type="match status" value="1"/>
</dbReference>
<protein>
    <submittedName>
        <fullName evidence="3">Arsenate reductase ArsC</fullName>
    </submittedName>
</protein>
<comment type="caution">
    <text evidence="3">The sequence shown here is derived from an EMBL/GenBank/DDBJ whole genome shotgun (WGS) entry which is preliminary data.</text>
</comment>
<sequence>MKRILVLCTGNSARSQLAQGYLQHFADTSDRGDRAEVLSAGVDPKGPGRRAVNPLAMQVMAEDGIDISHYTARRYGSNHADEYTAIPFDYVITVCDTARRGDAREQCPSFPSSTQPGVARRFHHSFTDPGHVPGRFAGAIDALTSFRQVGDEIKAYSRQFIENHLTTNSPAHA</sequence>
<evidence type="ECO:0000313" key="3">
    <source>
        <dbReference type="EMBL" id="GAA4464993.1"/>
    </source>
</evidence>
<dbReference type="EMBL" id="BAABHD010000078">
    <property type="protein sequence ID" value="GAA4464993.1"/>
    <property type="molecule type" value="Genomic_DNA"/>
</dbReference>
<accession>A0ABP8NFE8</accession>
<evidence type="ECO:0000313" key="4">
    <source>
        <dbReference type="Proteomes" id="UP001501175"/>
    </source>
</evidence>
<dbReference type="InterPro" id="IPR036196">
    <property type="entry name" value="Ptyr_pPase_sf"/>
</dbReference>